<dbReference type="SUPFAM" id="SSF50249">
    <property type="entry name" value="Nucleic acid-binding proteins"/>
    <property type="match status" value="1"/>
</dbReference>
<sequence length="92" mass="10564">MTTSDNIREERLKKLEKIRALGINPYPANFDKKQSIAQTREMEGKVVKTAGRILSFRTHGNIAFADLKDETGKIQLFFKKTELGDESYKNLM</sequence>
<feature type="domain" description="OB" evidence="1">
    <location>
        <begin position="47"/>
        <end position="86"/>
    </location>
</feature>
<organism evidence="2 3">
    <name type="scientific">Candidatus Roizmanbacteria bacterium CG11_big_fil_rev_8_21_14_0_20_35_14</name>
    <dbReference type="NCBI Taxonomy" id="1974855"/>
    <lineage>
        <taxon>Bacteria</taxon>
        <taxon>Candidatus Roizmaniibacteriota</taxon>
    </lineage>
</organism>
<dbReference type="InterPro" id="IPR004365">
    <property type="entry name" value="NA-bd_OB_tRNA"/>
</dbReference>
<evidence type="ECO:0000259" key="1">
    <source>
        <dbReference type="Pfam" id="PF01336"/>
    </source>
</evidence>
<dbReference type="Proteomes" id="UP000229570">
    <property type="component" value="Unassembled WGS sequence"/>
</dbReference>
<feature type="non-terminal residue" evidence="2">
    <location>
        <position position="92"/>
    </location>
</feature>
<dbReference type="AlphaFoldDB" id="A0A2H0KLK2"/>
<evidence type="ECO:0000313" key="3">
    <source>
        <dbReference type="Proteomes" id="UP000229570"/>
    </source>
</evidence>
<dbReference type="Pfam" id="PF01336">
    <property type="entry name" value="tRNA_anti-codon"/>
    <property type="match status" value="1"/>
</dbReference>
<dbReference type="GO" id="GO:0003676">
    <property type="term" value="F:nucleic acid binding"/>
    <property type="evidence" value="ECO:0007669"/>
    <property type="project" value="InterPro"/>
</dbReference>
<gene>
    <name evidence="2" type="ORF">COV86_04710</name>
</gene>
<dbReference type="EMBL" id="PCVL01000074">
    <property type="protein sequence ID" value="PIQ72115.1"/>
    <property type="molecule type" value="Genomic_DNA"/>
</dbReference>
<accession>A0A2H0KLK2</accession>
<comment type="caution">
    <text evidence="2">The sequence shown here is derived from an EMBL/GenBank/DDBJ whole genome shotgun (WGS) entry which is preliminary data.</text>
</comment>
<protein>
    <recommendedName>
        <fullName evidence="1">OB domain-containing protein</fullName>
    </recommendedName>
</protein>
<dbReference type="Gene3D" id="2.40.50.140">
    <property type="entry name" value="Nucleic acid-binding proteins"/>
    <property type="match status" value="1"/>
</dbReference>
<evidence type="ECO:0000313" key="2">
    <source>
        <dbReference type="EMBL" id="PIQ72115.1"/>
    </source>
</evidence>
<proteinExistence type="predicted"/>
<reference evidence="2 3" key="1">
    <citation type="submission" date="2017-09" db="EMBL/GenBank/DDBJ databases">
        <title>Depth-based differentiation of microbial function through sediment-hosted aquifers and enrichment of novel symbionts in the deep terrestrial subsurface.</title>
        <authorList>
            <person name="Probst A.J."/>
            <person name="Ladd B."/>
            <person name="Jarett J.K."/>
            <person name="Geller-Mcgrath D.E."/>
            <person name="Sieber C.M."/>
            <person name="Emerson J.B."/>
            <person name="Anantharaman K."/>
            <person name="Thomas B.C."/>
            <person name="Malmstrom R."/>
            <person name="Stieglmeier M."/>
            <person name="Klingl A."/>
            <person name="Woyke T."/>
            <person name="Ryan C.M."/>
            <person name="Banfield J.F."/>
        </authorList>
    </citation>
    <scope>NUCLEOTIDE SEQUENCE [LARGE SCALE GENOMIC DNA]</scope>
    <source>
        <strain evidence="2">CG11_big_fil_rev_8_21_14_0_20_35_14</strain>
    </source>
</reference>
<name>A0A2H0KLK2_9BACT</name>
<dbReference type="InterPro" id="IPR012340">
    <property type="entry name" value="NA-bd_OB-fold"/>
</dbReference>